<name>A0ABW0L9R0_9BURK</name>
<feature type="signal peptide" evidence="2">
    <location>
        <begin position="1"/>
        <end position="23"/>
    </location>
</feature>
<feature type="chain" id="PRO_5047185967" evidence="2">
    <location>
        <begin position="24"/>
        <end position="488"/>
    </location>
</feature>
<dbReference type="PANTHER" id="PTHR43019:SF23">
    <property type="entry name" value="PROTEASE DO-LIKE 5, CHLOROPLASTIC"/>
    <property type="match status" value="1"/>
</dbReference>
<dbReference type="GO" id="GO:0006508">
    <property type="term" value="P:proteolysis"/>
    <property type="evidence" value="ECO:0007669"/>
    <property type="project" value="UniProtKB-KW"/>
</dbReference>
<dbReference type="InterPro" id="IPR001940">
    <property type="entry name" value="Peptidase_S1C"/>
</dbReference>
<feature type="compositionally biased region" description="Low complexity" evidence="1">
    <location>
        <begin position="35"/>
        <end position="50"/>
    </location>
</feature>
<dbReference type="Pfam" id="PF13365">
    <property type="entry name" value="Trypsin_2"/>
    <property type="match status" value="1"/>
</dbReference>
<comment type="caution">
    <text evidence="3">The sequence shown here is derived from an EMBL/GenBank/DDBJ whole genome shotgun (WGS) entry which is preliminary data.</text>
</comment>
<protein>
    <submittedName>
        <fullName evidence="3">Serine protease</fullName>
    </submittedName>
</protein>
<dbReference type="Gene3D" id="2.40.10.120">
    <property type="match status" value="1"/>
</dbReference>
<dbReference type="Proteomes" id="UP001596050">
    <property type="component" value="Unassembled WGS sequence"/>
</dbReference>
<dbReference type="RefSeq" id="WP_379785566.1">
    <property type="nucleotide sequence ID" value="NZ_JBHSMU010000015.1"/>
</dbReference>
<dbReference type="EMBL" id="JBHSMU010000015">
    <property type="protein sequence ID" value="MFC5462115.1"/>
    <property type="molecule type" value="Genomic_DNA"/>
</dbReference>
<feature type="compositionally biased region" description="Pro residues" evidence="1">
    <location>
        <begin position="51"/>
        <end position="72"/>
    </location>
</feature>
<dbReference type="PRINTS" id="PR00834">
    <property type="entry name" value="PROTEASES2C"/>
</dbReference>
<keyword evidence="4" id="KW-1185">Reference proteome</keyword>
<reference evidence="4" key="1">
    <citation type="journal article" date="2019" name="Int. J. Syst. Evol. Microbiol.">
        <title>The Global Catalogue of Microorganisms (GCM) 10K type strain sequencing project: providing services to taxonomists for standard genome sequencing and annotation.</title>
        <authorList>
            <consortium name="The Broad Institute Genomics Platform"/>
            <consortium name="The Broad Institute Genome Sequencing Center for Infectious Disease"/>
            <person name="Wu L."/>
            <person name="Ma J."/>
        </authorList>
    </citation>
    <scope>NUCLEOTIDE SEQUENCE [LARGE SCALE GENOMIC DNA]</scope>
    <source>
        <strain evidence="4">KACC 12649</strain>
    </source>
</reference>
<proteinExistence type="predicted"/>
<evidence type="ECO:0000313" key="3">
    <source>
        <dbReference type="EMBL" id="MFC5462115.1"/>
    </source>
</evidence>
<organism evidence="3 4">
    <name type="scientific">Massilia niabensis</name>
    <dbReference type="NCBI Taxonomy" id="544910"/>
    <lineage>
        <taxon>Bacteria</taxon>
        <taxon>Pseudomonadati</taxon>
        <taxon>Pseudomonadota</taxon>
        <taxon>Betaproteobacteria</taxon>
        <taxon>Burkholderiales</taxon>
        <taxon>Oxalobacteraceae</taxon>
        <taxon>Telluria group</taxon>
        <taxon>Massilia</taxon>
    </lineage>
</organism>
<evidence type="ECO:0000313" key="4">
    <source>
        <dbReference type="Proteomes" id="UP001596050"/>
    </source>
</evidence>
<dbReference type="PANTHER" id="PTHR43019">
    <property type="entry name" value="SERINE ENDOPROTEASE DEGS"/>
    <property type="match status" value="1"/>
</dbReference>
<dbReference type="GO" id="GO:0008233">
    <property type="term" value="F:peptidase activity"/>
    <property type="evidence" value="ECO:0007669"/>
    <property type="project" value="UniProtKB-KW"/>
</dbReference>
<keyword evidence="2" id="KW-0732">Signal</keyword>
<gene>
    <name evidence="3" type="ORF">ACFPN5_20070</name>
</gene>
<accession>A0ABW0L9R0</accession>
<keyword evidence="3" id="KW-0645">Protease</keyword>
<keyword evidence="3" id="KW-0378">Hydrolase</keyword>
<evidence type="ECO:0000256" key="1">
    <source>
        <dbReference type="SAM" id="MobiDB-lite"/>
    </source>
</evidence>
<evidence type="ECO:0000256" key="2">
    <source>
        <dbReference type="SAM" id="SignalP"/>
    </source>
</evidence>
<dbReference type="InterPro" id="IPR009003">
    <property type="entry name" value="Peptidase_S1_PA"/>
</dbReference>
<feature type="region of interest" description="Disordered" evidence="1">
    <location>
        <begin position="24"/>
        <end position="82"/>
    </location>
</feature>
<sequence>MKRTASPRTASLLLLFCLGASVAAPTGDKPGEKSPAAPGRLAATAGAGPAAPSPPTVVPPDSPPATTPPAPGPGETDTTTALPLPSSAAQELYSAAQADLLQIRMLLRNGRTQSTVGSGFLVGDSRLVVTNYHVVSQMALDPDVYVGEYVDTDGKHGPVELMAVDVLHDLAILRVNRSGTGFFKVPEQPVRLTQGQDLYSLGNPLDLGFAISEGAYNGVVSRSFYDQLMFSGPINSGMSGGPSVTASGTVAGINVSKRRDGEAVSFLVPVKYAQELLRKVAAQAAPPKDFNPLIAEQLLAHQRAMVGRLLDTPLSIKNMGPYRVPVRESGQLRCWGRSNVKAEASFSADSMSCATESAIYVSDTQQTGNVSMTHQYLRSATLHPLRFAALASSQFGIDRLGNTRDTRLTGPLCSERFVHSNTLALRAVTCVRAYRKFPGLYNFTVLTASTDNPQASLQSRLDVAGVSYENGMRVTRAFLNALGRGGKL</sequence>
<dbReference type="SUPFAM" id="SSF50494">
    <property type="entry name" value="Trypsin-like serine proteases"/>
    <property type="match status" value="1"/>
</dbReference>